<evidence type="ECO:0000259" key="4">
    <source>
        <dbReference type="Pfam" id="PF24894"/>
    </source>
</evidence>
<evidence type="ECO:0000259" key="3">
    <source>
        <dbReference type="Pfam" id="PF00483"/>
    </source>
</evidence>
<reference evidence="5" key="1">
    <citation type="submission" date="2020-08" db="EMBL/GenBank/DDBJ databases">
        <title>Genome public.</title>
        <authorList>
            <person name="Liu C."/>
            <person name="Sun Q."/>
        </authorList>
    </citation>
    <scope>NUCLEOTIDE SEQUENCE</scope>
    <source>
        <strain evidence="5">NSJ-12</strain>
    </source>
</reference>
<dbReference type="GO" id="GO:0005978">
    <property type="term" value="P:glycogen biosynthetic process"/>
    <property type="evidence" value="ECO:0007669"/>
    <property type="project" value="UniProtKB-KW"/>
</dbReference>
<comment type="caution">
    <text evidence="5">The sequence shown here is derived from an EMBL/GenBank/DDBJ whole genome shotgun (WGS) entry which is preliminary data.</text>
</comment>
<dbReference type="InterPro" id="IPR011832">
    <property type="entry name" value="GlgDAde_trans"/>
</dbReference>
<keyword evidence="2" id="KW-0320">Glycogen biosynthesis</keyword>
<dbReference type="InterPro" id="IPR005835">
    <property type="entry name" value="NTP_transferase_dom"/>
</dbReference>
<dbReference type="PANTHER" id="PTHR43523">
    <property type="entry name" value="GLUCOSE-1-PHOSPHATE ADENYLYLTRANSFERASE-RELATED"/>
    <property type="match status" value="1"/>
</dbReference>
<dbReference type="PANTHER" id="PTHR43523:SF6">
    <property type="entry name" value="GLYCOGEN BIOSYNTHESIS PROTEIN GLGD"/>
    <property type="match status" value="1"/>
</dbReference>
<dbReference type="CDD" id="cd02508">
    <property type="entry name" value="ADP_Glucose_PP"/>
    <property type="match status" value="1"/>
</dbReference>
<dbReference type="EC" id="2.7.7.27" evidence="5"/>
<feature type="domain" description="Nucleotidyl transferase" evidence="3">
    <location>
        <begin position="5"/>
        <end position="254"/>
    </location>
</feature>
<keyword evidence="5" id="KW-0548">Nucleotidyltransferase</keyword>
<gene>
    <name evidence="5" type="primary">glgD</name>
    <name evidence="5" type="ORF">H8718_03270</name>
</gene>
<dbReference type="NCBIfam" id="TIGR02092">
    <property type="entry name" value="glgD"/>
    <property type="match status" value="1"/>
</dbReference>
<accession>A0A926EFD7</accession>
<dbReference type="SUPFAM" id="SSF51161">
    <property type="entry name" value="Trimeric LpxA-like enzymes"/>
    <property type="match status" value="1"/>
</dbReference>
<dbReference type="InterPro" id="IPR011831">
    <property type="entry name" value="ADP-Glc_PPase"/>
</dbReference>
<dbReference type="Proteomes" id="UP000655830">
    <property type="component" value="Unassembled WGS sequence"/>
</dbReference>
<comment type="similarity">
    <text evidence="1">Belongs to the bacterial/plant glucose-1-phosphate adenylyltransferase family.</text>
</comment>
<dbReference type="Gene3D" id="2.160.10.10">
    <property type="entry name" value="Hexapeptide repeat proteins"/>
    <property type="match status" value="1"/>
</dbReference>
<dbReference type="SUPFAM" id="SSF53448">
    <property type="entry name" value="Nucleotide-diphospho-sugar transferases"/>
    <property type="match status" value="1"/>
</dbReference>
<dbReference type="Gene3D" id="3.90.550.10">
    <property type="entry name" value="Spore Coat Polysaccharide Biosynthesis Protein SpsA, Chain A"/>
    <property type="match status" value="1"/>
</dbReference>
<feature type="domain" description="Glucose-1-phosphate adenylyltransferase/Bifunctional protein GlmU-like C-terminal hexapeptide" evidence="4">
    <location>
        <begin position="277"/>
        <end position="352"/>
    </location>
</feature>
<organism evidence="5 6">
    <name type="scientific">Zhenhengia yiwuensis</name>
    <dbReference type="NCBI Taxonomy" id="2763666"/>
    <lineage>
        <taxon>Bacteria</taxon>
        <taxon>Bacillati</taxon>
        <taxon>Bacillota</taxon>
        <taxon>Clostridia</taxon>
        <taxon>Lachnospirales</taxon>
        <taxon>Lachnospiraceae</taxon>
        <taxon>Zhenhengia</taxon>
    </lineage>
</organism>
<dbReference type="GO" id="GO:0008878">
    <property type="term" value="F:glucose-1-phosphate adenylyltransferase activity"/>
    <property type="evidence" value="ECO:0007669"/>
    <property type="project" value="UniProtKB-EC"/>
</dbReference>
<dbReference type="InterPro" id="IPR029044">
    <property type="entry name" value="Nucleotide-diphossugar_trans"/>
</dbReference>
<dbReference type="Pfam" id="PF24894">
    <property type="entry name" value="Hexapep_GlmU"/>
    <property type="match status" value="1"/>
</dbReference>
<dbReference type="CDD" id="cd04651">
    <property type="entry name" value="LbH_G1P_AT_C"/>
    <property type="match status" value="1"/>
</dbReference>
<dbReference type="EMBL" id="JACRSY010000004">
    <property type="protein sequence ID" value="MBC8578551.1"/>
    <property type="molecule type" value="Genomic_DNA"/>
</dbReference>
<dbReference type="InterPro" id="IPR056818">
    <property type="entry name" value="GlmU/GlgC-like_hexapep"/>
</dbReference>
<proteinExistence type="inferred from homology"/>
<keyword evidence="5" id="KW-0808">Transferase</keyword>
<dbReference type="RefSeq" id="WP_177670318.1">
    <property type="nucleotide sequence ID" value="NZ_JACRSY010000004.1"/>
</dbReference>
<keyword evidence="6" id="KW-1185">Reference proteome</keyword>
<dbReference type="AlphaFoldDB" id="A0A926EFD7"/>
<evidence type="ECO:0000256" key="1">
    <source>
        <dbReference type="ARBA" id="ARBA00010443"/>
    </source>
</evidence>
<dbReference type="Pfam" id="PF00483">
    <property type="entry name" value="NTP_transferase"/>
    <property type="match status" value="1"/>
</dbReference>
<evidence type="ECO:0000313" key="5">
    <source>
        <dbReference type="EMBL" id="MBC8578551.1"/>
    </source>
</evidence>
<sequence length="369" mass="41497">MKAVGIVLAGGKRNALGALTMQRNVAAIPIGGSYRAIDFALSNLSNSGIKKVAVVCQHNTRSLTDHITSSKWWGFGRKKTGLFLFTPHMISAETFSYRGTADAIYQNIDFLKKSNEPYVVITACEQVTKMDYNKVIKYHIEKGADITVVCKEMGSFDVRDYGVVELDEESRLINLEEKPLEPQHTTVSLGTYVIGRELLIHLLEELESEARYNIVSDILIRYRRKLKIYGYMFTGYWKTVKDIEAFYNINMDFLNAEVRTLLFKTSPHIYTKAKDEPPAKFNDHSNISNSIISGGDIINGMVEESVIFRKVFVGENAVIKNSIIMEGCTIGRGAVLENVILDKQVYVSDGQRLIGTPNDILVYPKRSII</sequence>
<dbReference type="InterPro" id="IPR011004">
    <property type="entry name" value="Trimer_LpxA-like_sf"/>
</dbReference>
<evidence type="ECO:0000256" key="2">
    <source>
        <dbReference type="ARBA" id="ARBA00023056"/>
    </source>
</evidence>
<protein>
    <submittedName>
        <fullName evidence="5">Glucose-1-phosphate adenylyltransferase subunit GlgD</fullName>
        <ecNumber evidence="5">2.7.7.27</ecNumber>
    </submittedName>
</protein>
<evidence type="ECO:0000313" key="6">
    <source>
        <dbReference type="Proteomes" id="UP000655830"/>
    </source>
</evidence>
<name>A0A926EFD7_9FIRM</name>